<evidence type="ECO:0000259" key="1">
    <source>
        <dbReference type="Pfam" id="PF03184"/>
    </source>
</evidence>
<dbReference type="GO" id="GO:0003677">
    <property type="term" value="F:DNA binding"/>
    <property type="evidence" value="ECO:0007669"/>
    <property type="project" value="TreeGrafter"/>
</dbReference>
<accession>A0A6J3M8H6</accession>
<dbReference type="RefSeq" id="XP_033460940.1">
    <property type="nucleotide sequence ID" value="XM_033601331.1"/>
</dbReference>
<reference evidence="3" key="2">
    <citation type="submission" date="2020-04" db="EMBL/GenBank/DDBJ databases">
        <authorList>
            <consortium name="NCBI Genome Project"/>
        </authorList>
    </citation>
    <scope>NUCLEOTIDE SEQUENCE</scope>
    <source>
        <strain evidence="3">CBS 342.82</strain>
    </source>
</reference>
<protein>
    <submittedName>
        <fullName evidence="3">DDE-domain-containing protein</fullName>
    </submittedName>
</protein>
<dbReference type="GeneID" id="54359131"/>
<dbReference type="GO" id="GO:0005634">
    <property type="term" value="C:nucleus"/>
    <property type="evidence" value="ECO:0007669"/>
    <property type="project" value="TreeGrafter"/>
</dbReference>
<dbReference type="Pfam" id="PF03184">
    <property type="entry name" value="DDE_1"/>
    <property type="match status" value="2"/>
</dbReference>
<proteinExistence type="predicted"/>
<dbReference type="InterPro" id="IPR004875">
    <property type="entry name" value="DDE_SF_endonuclease_dom"/>
</dbReference>
<keyword evidence="2" id="KW-1185">Reference proteome</keyword>
<dbReference type="InterPro" id="IPR050863">
    <property type="entry name" value="CenT-Element_Derived"/>
</dbReference>
<evidence type="ECO:0000313" key="3">
    <source>
        <dbReference type="RefSeq" id="XP_033460940.1"/>
    </source>
</evidence>
<dbReference type="AlphaFoldDB" id="A0A6J3M8H6"/>
<dbReference type="PANTHER" id="PTHR19303:SF74">
    <property type="entry name" value="POGO TRANSPOSABLE ELEMENT WITH KRAB DOMAIN"/>
    <property type="match status" value="1"/>
</dbReference>
<reference evidence="3" key="1">
    <citation type="submission" date="2020-01" db="EMBL/GenBank/DDBJ databases">
        <authorList>
            <consortium name="DOE Joint Genome Institute"/>
            <person name="Haridas S."/>
            <person name="Albert R."/>
            <person name="Binder M."/>
            <person name="Bloem J."/>
            <person name="Labutti K."/>
            <person name="Salamov A."/>
            <person name="Andreopoulos B."/>
            <person name="Baker S.E."/>
            <person name="Barry K."/>
            <person name="Bills G."/>
            <person name="Bluhm B.H."/>
            <person name="Cannon C."/>
            <person name="Castanera R."/>
            <person name="Culley D.E."/>
            <person name="Daum C."/>
            <person name="Ezra D."/>
            <person name="Gonzalez J.B."/>
            <person name="Henrissat B."/>
            <person name="Kuo A."/>
            <person name="Liang C."/>
            <person name="Lipzen A."/>
            <person name="Lutzoni F."/>
            <person name="Magnuson J."/>
            <person name="Mondo S."/>
            <person name="Nolan M."/>
            <person name="Ohm R."/>
            <person name="Pangilinan J."/>
            <person name="Park H.-J."/>
            <person name="Ramirez L."/>
            <person name="Alfaro M."/>
            <person name="Sun H."/>
            <person name="Tritt A."/>
            <person name="Yoshinaga Y."/>
            <person name="Zwiers L.-H."/>
            <person name="Turgeon B.G."/>
            <person name="Goodwin S.B."/>
            <person name="Spatafora J.W."/>
            <person name="Crous P.W."/>
            <person name="Grigoriev I.V."/>
        </authorList>
    </citation>
    <scope>NUCLEOTIDE SEQUENCE</scope>
    <source>
        <strain evidence="3">CBS 342.82</strain>
    </source>
</reference>
<organism evidence="3">
    <name type="scientific">Dissoconium aciculare CBS 342.82</name>
    <dbReference type="NCBI Taxonomy" id="1314786"/>
    <lineage>
        <taxon>Eukaryota</taxon>
        <taxon>Fungi</taxon>
        <taxon>Dikarya</taxon>
        <taxon>Ascomycota</taxon>
        <taxon>Pezizomycotina</taxon>
        <taxon>Dothideomycetes</taxon>
        <taxon>Dothideomycetidae</taxon>
        <taxon>Mycosphaerellales</taxon>
        <taxon>Dissoconiaceae</taxon>
        <taxon>Dissoconium</taxon>
    </lineage>
</organism>
<gene>
    <name evidence="3" type="ORF">K489DRAFT_318563</name>
</gene>
<reference evidence="3" key="3">
    <citation type="submission" date="2025-08" db="UniProtKB">
        <authorList>
            <consortium name="RefSeq"/>
        </authorList>
    </citation>
    <scope>IDENTIFICATION</scope>
    <source>
        <strain evidence="3">CBS 342.82</strain>
    </source>
</reference>
<feature type="domain" description="DDE-1" evidence="1">
    <location>
        <begin position="140"/>
        <end position="211"/>
    </location>
</feature>
<evidence type="ECO:0000313" key="2">
    <source>
        <dbReference type="Proteomes" id="UP000504637"/>
    </source>
</evidence>
<dbReference type="PANTHER" id="PTHR19303">
    <property type="entry name" value="TRANSPOSON"/>
    <property type="match status" value="1"/>
</dbReference>
<sequence length="428" mass="48640">KAGKSSAMDWNRFDIYEKVVQWFDVIAGVLQNPEVLQENVYNMDETGVMLSKLNSVRVIMDRTNRHGCRGARVKRTTVTAVECMSADGRYLHPMIIWPAATHRANWVTHPTPGWHYAYSDSGYTDSYLSLQWLRLFALQHQIILCRLPSHTSHKLQPCDISVFGPLKGAYRDQVERLERGGVGTIGKEHFAMLYCYAREIAFTPRNIRAGWSKAGLFPFCPERVFRDLPHGATPPVISESGNGDAAGQQDVNIRTWSIPTIPSTPTIPITPVTPVDLAGITALRDVIRRDVQDLDSGSYHRLQKHVQKLSKAAEISFAEYALLERRNDFLQKTNSEARVRRSTRPKVIGTARVMSYEDLERARDEWALRDARPISKRRSSARAVAHNAINEPSNVVQTNIDLVSVQEIRTEPVVERHEEYRVPTARMW</sequence>
<name>A0A6J3M8H6_9PEZI</name>
<dbReference type="OrthoDB" id="4357141at2759"/>
<feature type="domain" description="DDE-1" evidence="1">
    <location>
        <begin position="75"/>
        <end position="137"/>
    </location>
</feature>
<feature type="non-terminal residue" evidence="3">
    <location>
        <position position="1"/>
    </location>
</feature>
<dbReference type="Proteomes" id="UP000504637">
    <property type="component" value="Unplaced"/>
</dbReference>